<dbReference type="GO" id="GO:0031490">
    <property type="term" value="F:chromatin DNA binding"/>
    <property type="evidence" value="ECO:0007669"/>
    <property type="project" value="TreeGrafter"/>
</dbReference>
<comment type="similarity">
    <text evidence="1">Belongs to the VEFS (VRN2-EMF2-FIS2-SU(Z)12) family.</text>
</comment>
<dbReference type="EMBL" id="CACVBM020000543">
    <property type="protein sequence ID" value="CAA7020361.1"/>
    <property type="molecule type" value="Genomic_DNA"/>
</dbReference>
<feature type="compositionally biased region" description="Polar residues" evidence="7">
    <location>
        <begin position="172"/>
        <end position="184"/>
    </location>
</feature>
<feature type="compositionally biased region" description="Low complexity" evidence="7">
    <location>
        <begin position="150"/>
        <end position="165"/>
    </location>
</feature>
<reference evidence="9" key="1">
    <citation type="submission" date="2020-01" db="EMBL/GenBank/DDBJ databases">
        <authorList>
            <person name="Mishra B."/>
        </authorList>
    </citation>
    <scope>NUCLEOTIDE SEQUENCE [LARGE SCALE GENOMIC DNA]</scope>
</reference>
<keyword evidence="10" id="KW-1185">Reference proteome</keyword>
<evidence type="ECO:0000313" key="10">
    <source>
        <dbReference type="Proteomes" id="UP000467841"/>
    </source>
</evidence>
<feature type="compositionally biased region" description="Polar residues" evidence="7">
    <location>
        <begin position="274"/>
        <end position="290"/>
    </location>
</feature>
<dbReference type="AlphaFoldDB" id="A0A6D2I551"/>
<feature type="compositionally biased region" description="Basic and acidic residues" evidence="7">
    <location>
        <begin position="199"/>
        <end position="220"/>
    </location>
</feature>
<gene>
    <name evidence="9" type="ORF">MERR_LOCUS7596</name>
</gene>
<evidence type="ECO:0000259" key="8">
    <source>
        <dbReference type="Pfam" id="PF09733"/>
    </source>
</evidence>
<dbReference type="PANTHER" id="PTHR22597:SF24">
    <property type="entry name" value="POLYCOMB GROUP PROTEIN FERTILIZATION-INDEPENDENT SEED 2"/>
    <property type="match status" value="1"/>
</dbReference>
<evidence type="ECO:0000256" key="1">
    <source>
        <dbReference type="ARBA" id="ARBA00007416"/>
    </source>
</evidence>
<dbReference type="CDD" id="cd21553">
    <property type="entry name" value="VEFS-box_EMF2-like"/>
    <property type="match status" value="1"/>
</dbReference>
<dbReference type="PANTHER" id="PTHR22597">
    <property type="entry name" value="POLYCOMB GROUP PROTEIN"/>
    <property type="match status" value="1"/>
</dbReference>
<proteinExistence type="inferred from homology"/>
<dbReference type="Pfam" id="PF09733">
    <property type="entry name" value="VEFS-Box"/>
    <property type="match status" value="1"/>
</dbReference>
<feature type="region of interest" description="Disordered" evidence="7">
    <location>
        <begin position="94"/>
        <end position="317"/>
    </location>
</feature>
<keyword evidence="3" id="KW-0863">Zinc-finger</keyword>
<evidence type="ECO:0000256" key="4">
    <source>
        <dbReference type="ARBA" id="ARBA00022833"/>
    </source>
</evidence>
<comment type="caution">
    <text evidence="9">The sequence shown here is derived from an EMBL/GenBank/DDBJ whole genome shotgun (WGS) entry which is preliminary data.</text>
</comment>
<protein>
    <recommendedName>
        <fullName evidence="8">Polycomb protein VEFS-Box domain-containing protein</fullName>
    </recommendedName>
</protein>
<evidence type="ECO:0000256" key="6">
    <source>
        <dbReference type="ARBA" id="ARBA00023163"/>
    </source>
</evidence>
<dbReference type="InterPro" id="IPR019135">
    <property type="entry name" value="Polycomb_protein_VEFS-Box"/>
</dbReference>
<accession>A0A6D2I551</accession>
<feature type="compositionally biased region" description="Basic and acidic residues" evidence="7">
    <location>
        <begin position="297"/>
        <end position="310"/>
    </location>
</feature>
<keyword evidence="2" id="KW-0479">Metal-binding</keyword>
<feature type="domain" description="Polycomb protein VEFS-Box" evidence="8">
    <location>
        <begin position="325"/>
        <end position="442"/>
    </location>
</feature>
<organism evidence="9 10">
    <name type="scientific">Microthlaspi erraticum</name>
    <dbReference type="NCBI Taxonomy" id="1685480"/>
    <lineage>
        <taxon>Eukaryota</taxon>
        <taxon>Viridiplantae</taxon>
        <taxon>Streptophyta</taxon>
        <taxon>Embryophyta</taxon>
        <taxon>Tracheophyta</taxon>
        <taxon>Spermatophyta</taxon>
        <taxon>Magnoliopsida</taxon>
        <taxon>eudicotyledons</taxon>
        <taxon>Gunneridae</taxon>
        <taxon>Pentapetalae</taxon>
        <taxon>rosids</taxon>
        <taxon>malvids</taxon>
        <taxon>Brassicales</taxon>
        <taxon>Brassicaceae</taxon>
        <taxon>Coluteocarpeae</taxon>
        <taxon>Microthlaspi</taxon>
    </lineage>
</organism>
<name>A0A6D2I551_9BRAS</name>
<dbReference type="GO" id="GO:0008270">
    <property type="term" value="F:zinc ion binding"/>
    <property type="evidence" value="ECO:0007669"/>
    <property type="project" value="UniProtKB-KW"/>
</dbReference>
<feature type="compositionally biased region" description="Basic and acidic residues" evidence="7">
    <location>
        <begin position="109"/>
        <end position="131"/>
    </location>
</feature>
<feature type="compositionally biased region" description="Basic residues" evidence="7">
    <location>
        <begin position="136"/>
        <end position="149"/>
    </location>
</feature>
<dbReference type="Proteomes" id="UP000467841">
    <property type="component" value="Unassembled WGS sequence"/>
</dbReference>
<evidence type="ECO:0000256" key="2">
    <source>
        <dbReference type="ARBA" id="ARBA00022723"/>
    </source>
</evidence>
<evidence type="ECO:0000313" key="9">
    <source>
        <dbReference type="EMBL" id="CAA7020361.1"/>
    </source>
</evidence>
<keyword evidence="5" id="KW-0805">Transcription regulation</keyword>
<dbReference type="OrthoDB" id="166746at2759"/>
<sequence>MIQHHHLLRAKPYFVCSSNRRKPSQRDGSSRTMKRIKVRFLELDLNELPRDDDTENGLTHVDDGDAIMTTPTIAHSPENTSQILQLTLPEVAHSPEKTSGGILQTTQPERVKSPEKTSGDITQPERAKSSEQPRSGVKKTYKRKVKSSSKSKITQSEISQSSSEKTSCEMLQVTQPEMAQSSEKTSCEMLKVTQSEVPESSKPKAPLDSKGKGKSAEKSVNKSPEMAQSLEKTGCNILQITQPAIAESSKPKAPLKSKGKSKSAEKSVNKSPAMAQSSGKTSCSILQITQPEIGESSEPKALLDSKGEKKAQKRTMSKRVIKKGINERQFNHSNSSQPMSLDKVMSDEDSENEAYSDSDEIEERMRLDQLKDVSTEDKRFMFLWNSFVGRQRVLADGHIPWACEEFTKLHQKELIYSITMRWQWRLFMIKLWKYGLVSGKTINHCNVFLDKKAAEAEAEEASASQALLLLMDSPVPGED</sequence>
<evidence type="ECO:0000256" key="7">
    <source>
        <dbReference type="SAM" id="MobiDB-lite"/>
    </source>
</evidence>
<keyword evidence="6" id="KW-0804">Transcription</keyword>
<keyword evidence="4" id="KW-0862">Zinc</keyword>
<dbReference type="GO" id="GO:0005634">
    <property type="term" value="C:nucleus"/>
    <property type="evidence" value="ECO:0007669"/>
    <property type="project" value="TreeGrafter"/>
</dbReference>
<evidence type="ECO:0000256" key="3">
    <source>
        <dbReference type="ARBA" id="ARBA00022771"/>
    </source>
</evidence>
<evidence type="ECO:0000256" key="5">
    <source>
        <dbReference type="ARBA" id="ARBA00023015"/>
    </source>
</evidence>